<dbReference type="HOGENOM" id="CLU_036034_0_0_6"/>
<dbReference type="RefSeq" id="WP_014703363.1">
    <property type="nucleotide sequence ID" value="NC_017856.1"/>
</dbReference>
<dbReference type="KEGG" id="mec:Q7C_771"/>
<keyword evidence="2" id="KW-1185">Reference proteome</keyword>
<dbReference type="Pfam" id="PF13450">
    <property type="entry name" value="NAD_binding_8"/>
    <property type="match status" value="1"/>
</dbReference>
<reference evidence="1 2" key="1">
    <citation type="journal article" date="2012" name="J. Bacteriol.">
        <title>Complete genome sequences of Methylophaga sp. strain JAM1 and Methylophaga sp. strain JAM7.</title>
        <authorList>
            <person name="Villeneuve C."/>
            <person name="Martineau C."/>
            <person name="Mauffrey F."/>
            <person name="Villemur R."/>
        </authorList>
    </citation>
    <scope>NUCLEOTIDE SEQUENCE [LARGE SCALE GENOMIC DNA]</scope>
    <source>
        <strain evidence="1 2">JAM7</strain>
    </source>
</reference>
<evidence type="ECO:0000313" key="1">
    <source>
        <dbReference type="EMBL" id="AFJ01942.1"/>
    </source>
</evidence>
<dbReference type="AlphaFoldDB" id="I1YG99"/>
<dbReference type="SUPFAM" id="SSF51905">
    <property type="entry name" value="FAD/NAD(P)-binding domain"/>
    <property type="match status" value="1"/>
</dbReference>
<dbReference type="Gene3D" id="3.50.50.60">
    <property type="entry name" value="FAD/NAD(P)-binding domain"/>
    <property type="match status" value="1"/>
</dbReference>
<dbReference type="Proteomes" id="UP000009145">
    <property type="component" value="Chromosome"/>
</dbReference>
<dbReference type="Gene3D" id="3.90.660.10">
    <property type="match status" value="1"/>
</dbReference>
<dbReference type="EMBL" id="CP003380">
    <property type="protein sequence ID" value="AFJ01942.1"/>
    <property type="molecule type" value="Genomic_DNA"/>
</dbReference>
<sequence precursor="true">MSESLAIIGAGLSGLTVARALDNRFNIKIFEKSTKPGGRIASRAVSGTTFDHGAQFFTAKSASFQQFITPLLRAGLIADWQARFAEFDAGKMVNARKWDAAFPHYVGVPAMAAIGEALATDLPIEYNCQIVSVFQDDQKWYLVDKTGKISPPFDWLIIALPAEQTRELIPTEVSFYQDMLQINMLPCYALMVSLTQDPEFECDAALVKNRKLSWISVNHTKPGRQGFGIVAHAANHWALENLTKPLPEVKASLLRTLIEITNLSSSIIQETDVKRWVYANSPRQDGSAYFIDDKKHIAACGDWCLIGRIEAAYTSASLLAERLFVVMH</sequence>
<evidence type="ECO:0000313" key="2">
    <source>
        <dbReference type="Proteomes" id="UP000009145"/>
    </source>
</evidence>
<name>I1YG99_METFJ</name>
<proteinExistence type="predicted"/>
<protein>
    <submittedName>
        <fullName evidence="1">Putative deoxyribodipyrimidine photolyase</fullName>
    </submittedName>
</protein>
<dbReference type="STRING" id="754477.Q7C_771"/>
<dbReference type="eggNOG" id="COG3380">
    <property type="taxonomic scope" value="Bacteria"/>
</dbReference>
<dbReference type="GO" id="GO:0016829">
    <property type="term" value="F:lyase activity"/>
    <property type="evidence" value="ECO:0007669"/>
    <property type="project" value="UniProtKB-KW"/>
</dbReference>
<accession>I1YG99</accession>
<keyword evidence="1" id="KW-0456">Lyase</keyword>
<dbReference type="InterPro" id="IPR036188">
    <property type="entry name" value="FAD/NAD-bd_sf"/>
</dbReference>
<dbReference type="PANTHER" id="PTHR16128">
    <property type="entry name" value="FAD/NAD(P)-BINDING OXIDOREDUCTASE FAMILY PROTEIN"/>
    <property type="match status" value="1"/>
</dbReference>
<organism evidence="1 2">
    <name type="scientific">Methylophaga frappieri (strain ATCC BAA-2434 / DSM 25690 / JAM7)</name>
    <dbReference type="NCBI Taxonomy" id="754477"/>
    <lineage>
        <taxon>Bacteria</taxon>
        <taxon>Pseudomonadati</taxon>
        <taxon>Pseudomonadota</taxon>
        <taxon>Gammaproteobacteria</taxon>
        <taxon>Thiotrichales</taxon>
        <taxon>Piscirickettsiaceae</taxon>
        <taxon>Methylophaga</taxon>
    </lineage>
</organism>
<gene>
    <name evidence="1" type="ordered locus">Q7C_771</name>
</gene>
<dbReference type="PATRIC" id="fig|754477.3.peg.762"/>
<dbReference type="PANTHER" id="PTHR16128:SF5">
    <property type="entry name" value="FAD_NAD(P)-BINDING OXIDOREDUCTASE FAMILY PROTEIN"/>
    <property type="match status" value="1"/>
</dbReference>